<accession>A0A2P2MHT7</accession>
<protein>
    <submittedName>
        <fullName evidence="1">Uncharacterized protein MANES_05G119700</fullName>
    </submittedName>
</protein>
<proteinExistence type="predicted"/>
<sequence length="53" mass="6074">MNFTSALIYNGIDTKKENAHNVTESSLATHEILQNRPNISYNSITIILYSRYL</sequence>
<reference evidence="1" key="1">
    <citation type="submission" date="2018-02" db="EMBL/GenBank/DDBJ databases">
        <title>Rhizophora mucronata_Transcriptome.</title>
        <authorList>
            <person name="Meera S.P."/>
            <person name="Sreeshan A."/>
            <person name="Augustine A."/>
        </authorList>
    </citation>
    <scope>NUCLEOTIDE SEQUENCE</scope>
    <source>
        <tissue evidence="1">Leaf</tissue>
    </source>
</reference>
<evidence type="ECO:0000313" key="1">
    <source>
        <dbReference type="EMBL" id="MBX29790.1"/>
    </source>
</evidence>
<dbReference type="AlphaFoldDB" id="A0A2P2MHT7"/>
<organism evidence="1">
    <name type="scientific">Rhizophora mucronata</name>
    <name type="common">Asiatic mangrove</name>
    <dbReference type="NCBI Taxonomy" id="61149"/>
    <lineage>
        <taxon>Eukaryota</taxon>
        <taxon>Viridiplantae</taxon>
        <taxon>Streptophyta</taxon>
        <taxon>Embryophyta</taxon>
        <taxon>Tracheophyta</taxon>
        <taxon>Spermatophyta</taxon>
        <taxon>Magnoliopsida</taxon>
        <taxon>eudicotyledons</taxon>
        <taxon>Gunneridae</taxon>
        <taxon>Pentapetalae</taxon>
        <taxon>rosids</taxon>
        <taxon>fabids</taxon>
        <taxon>Malpighiales</taxon>
        <taxon>Rhizophoraceae</taxon>
        <taxon>Rhizophora</taxon>
    </lineage>
</organism>
<dbReference type="EMBL" id="GGEC01049306">
    <property type="protein sequence ID" value="MBX29790.1"/>
    <property type="molecule type" value="Transcribed_RNA"/>
</dbReference>
<name>A0A2P2MHT7_RHIMU</name>